<accession>A0AAD7JRW9</accession>
<organism evidence="1 2">
    <name type="scientific">Mycena metata</name>
    <dbReference type="NCBI Taxonomy" id="1033252"/>
    <lineage>
        <taxon>Eukaryota</taxon>
        <taxon>Fungi</taxon>
        <taxon>Dikarya</taxon>
        <taxon>Basidiomycota</taxon>
        <taxon>Agaricomycotina</taxon>
        <taxon>Agaricomycetes</taxon>
        <taxon>Agaricomycetidae</taxon>
        <taxon>Agaricales</taxon>
        <taxon>Marasmiineae</taxon>
        <taxon>Mycenaceae</taxon>
        <taxon>Mycena</taxon>
    </lineage>
</organism>
<feature type="non-terminal residue" evidence="1">
    <location>
        <position position="1"/>
    </location>
</feature>
<reference evidence="1" key="1">
    <citation type="submission" date="2023-03" db="EMBL/GenBank/DDBJ databases">
        <title>Massive genome expansion in bonnet fungi (Mycena s.s.) driven by repeated elements and novel gene families across ecological guilds.</title>
        <authorList>
            <consortium name="Lawrence Berkeley National Laboratory"/>
            <person name="Harder C.B."/>
            <person name="Miyauchi S."/>
            <person name="Viragh M."/>
            <person name="Kuo A."/>
            <person name="Thoen E."/>
            <person name="Andreopoulos B."/>
            <person name="Lu D."/>
            <person name="Skrede I."/>
            <person name="Drula E."/>
            <person name="Henrissat B."/>
            <person name="Morin E."/>
            <person name="Kohler A."/>
            <person name="Barry K."/>
            <person name="LaButti K."/>
            <person name="Morin E."/>
            <person name="Salamov A."/>
            <person name="Lipzen A."/>
            <person name="Mereny Z."/>
            <person name="Hegedus B."/>
            <person name="Baldrian P."/>
            <person name="Stursova M."/>
            <person name="Weitz H."/>
            <person name="Taylor A."/>
            <person name="Grigoriev I.V."/>
            <person name="Nagy L.G."/>
            <person name="Martin F."/>
            <person name="Kauserud H."/>
        </authorList>
    </citation>
    <scope>NUCLEOTIDE SEQUENCE</scope>
    <source>
        <strain evidence="1">CBHHK182m</strain>
    </source>
</reference>
<evidence type="ECO:0000313" key="2">
    <source>
        <dbReference type="Proteomes" id="UP001215598"/>
    </source>
</evidence>
<sequence length="105" mass="12494">PGEVKLWVKNTRKGTPKVDVESFSKKWWDWWTDINPAWWVKEGKLTRDEEGEGEDSWDVLRILGQNGLLNVVVCLRWWRVVEGKDTEDWIKAVEDVRWVLQRMVG</sequence>
<gene>
    <name evidence="1" type="ORF">B0H16DRAFT_1306430</name>
</gene>
<protein>
    <submittedName>
        <fullName evidence="1">Uncharacterized protein</fullName>
    </submittedName>
</protein>
<proteinExistence type="predicted"/>
<evidence type="ECO:0000313" key="1">
    <source>
        <dbReference type="EMBL" id="KAJ7770671.1"/>
    </source>
</evidence>
<dbReference type="Proteomes" id="UP001215598">
    <property type="component" value="Unassembled WGS sequence"/>
</dbReference>
<comment type="caution">
    <text evidence="1">The sequence shown here is derived from an EMBL/GenBank/DDBJ whole genome shotgun (WGS) entry which is preliminary data.</text>
</comment>
<dbReference type="EMBL" id="JARKIB010000016">
    <property type="protein sequence ID" value="KAJ7770671.1"/>
    <property type="molecule type" value="Genomic_DNA"/>
</dbReference>
<name>A0AAD7JRW9_9AGAR</name>
<keyword evidence="2" id="KW-1185">Reference proteome</keyword>
<dbReference type="AlphaFoldDB" id="A0AAD7JRW9"/>